<comment type="caution">
    <text evidence="1">The sequence shown here is derived from an EMBL/GenBank/DDBJ whole genome shotgun (WGS) entry which is preliminary data.</text>
</comment>
<evidence type="ECO:0000313" key="1">
    <source>
        <dbReference type="EMBL" id="MBW6411684.1"/>
    </source>
</evidence>
<gene>
    <name evidence="1" type="ORF">KYD98_16505</name>
</gene>
<evidence type="ECO:0000313" key="2">
    <source>
        <dbReference type="Proteomes" id="UP001519921"/>
    </source>
</evidence>
<keyword evidence="2" id="KW-1185">Reference proteome</keyword>
<dbReference type="RefSeq" id="WP_219781148.1">
    <property type="nucleotide sequence ID" value="NZ_JAHXPT010000017.1"/>
</dbReference>
<dbReference type="Proteomes" id="UP001519921">
    <property type="component" value="Unassembled WGS sequence"/>
</dbReference>
<organism evidence="1 2">
    <name type="scientific">Clostridium weizhouense</name>
    <dbReference type="NCBI Taxonomy" id="2859781"/>
    <lineage>
        <taxon>Bacteria</taxon>
        <taxon>Bacillati</taxon>
        <taxon>Bacillota</taxon>
        <taxon>Clostridia</taxon>
        <taxon>Eubacteriales</taxon>
        <taxon>Clostridiaceae</taxon>
        <taxon>Clostridium</taxon>
    </lineage>
</organism>
<dbReference type="EMBL" id="JAHXPT010000017">
    <property type="protein sequence ID" value="MBW6411684.1"/>
    <property type="molecule type" value="Genomic_DNA"/>
</dbReference>
<proteinExistence type="predicted"/>
<accession>A0ABS7ASP4</accession>
<name>A0ABS7ASP4_9CLOT</name>
<reference evidence="1 2" key="1">
    <citation type="submission" date="2021-07" db="EMBL/GenBank/DDBJ databases">
        <title>Clostridium weizhouense sp. nov., an anaerobic bacterium isolated from activated sludge of Petroleum wastewater.</title>
        <authorList>
            <person name="Li Q."/>
        </authorList>
    </citation>
    <scope>NUCLEOTIDE SEQUENCE [LARGE SCALE GENOMIC DNA]</scope>
    <source>
        <strain evidence="1 2">YB-6</strain>
    </source>
</reference>
<protein>
    <submittedName>
        <fullName evidence="1">Uncharacterized protein</fullName>
    </submittedName>
</protein>
<sequence>MDNFLSVFAAELSKNKNFKYLNSKNNMVEKITTPKTILQLNSTPFSIDVNEYSNPHSSDNPTGDYRAAYRLSRLADPIPELETYYTDSLNSSEKVWGNIINSATTENQYILSLLSKSQLDYNTSQMSGMGGIPNSWLPVEIIPSNWYELVKDESKLIKMEIETSSNAENKDFIIINEDKGISLNIINMNNSKSEINLNSNTTINKIYINVLRGDFIRNWLNFEILQSSQWNIDGLEKGYFSTGDIYENKGIFPLIIKSILVGTKVTFEGNFDEKDIDVINKYKINNSLSIGPFLLNTETEDVVVHEKKLLTSNVIQVIGYISELIPLCPSK</sequence>